<dbReference type="EMBL" id="UOEU01000889">
    <property type="protein sequence ID" value="VAW42093.1"/>
    <property type="molecule type" value="Genomic_DNA"/>
</dbReference>
<sequence length="59" mass="6408">MPAKADISSASPSLNFTVQIDNLGSYTVWARGKVLAGDDSLHVSVNPTFRTPYTRVLNK</sequence>
<protein>
    <submittedName>
        <fullName evidence="1">Uncharacterized protein</fullName>
    </submittedName>
</protein>
<reference evidence="1" key="1">
    <citation type="submission" date="2018-06" db="EMBL/GenBank/DDBJ databases">
        <authorList>
            <person name="Zhirakovskaya E."/>
        </authorList>
    </citation>
    <scope>NUCLEOTIDE SEQUENCE</scope>
</reference>
<accession>A0A3B0VP86</accession>
<dbReference type="AlphaFoldDB" id="A0A3B0VP86"/>
<gene>
    <name evidence="1" type="ORF">MNBD_CHLOROFLEXI01-1333</name>
</gene>
<proteinExistence type="predicted"/>
<name>A0A3B0VP86_9ZZZZ</name>
<evidence type="ECO:0000313" key="1">
    <source>
        <dbReference type="EMBL" id="VAW42093.1"/>
    </source>
</evidence>
<organism evidence="1">
    <name type="scientific">hydrothermal vent metagenome</name>
    <dbReference type="NCBI Taxonomy" id="652676"/>
    <lineage>
        <taxon>unclassified sequences</taxon>
        <taxon>metagenomes</taxon>
        <taxon>ecological metagenomes</taxon>
    </lineage>
</organism>